<organism evidence="2 4">
    <name type="scientific">Paraburkholderia ginsengiterrae</name>
    <dbReference type="NCBI Taxonomy" id="1462993"/>
    <lineage>
        <taxon>Bacteria</taxon>
        <taxon>Pseudomonadati</taxon>
        <taxon>Pseudomonadota</taxon>
        <taxon>Betaproteobacteria</taxon>
        <taxon>Burkholderiales</taxon>
        <taxon>Burkholderiaceae</taxon>
        <taxon>Paraburkholderia</taxon>
    </lineage>
</organism>
<protein>
    <submittedName>
        <fullName evidence="2">Uncharacterized protein</fullName>
    </submittedName>
</protein>
<dbReference type="AlphaFoldDB" id="A0A1A9ND20"/>
<name>A0A1A9ND20_9BURK</name>
<evidence type="ECO:0000313" key="4">
    <source>
        <dbReference type="Proteomes" id="UP000078116"/>
    </source>
</evidence>
<sequence>MAAAGVEVAAGAFAAAGAPDVAAGVFAVTGGGGDCVEEGGAAAAGALPALGALAVPFAPCTAGVVPSGLGPAVADLAVGTAGVDGAGVGTAGAAGALVAVAGAAFA</sequence>
<evidence type="ECO:0000313" key="2">
    <source>
        <dbReference type="EMBL" id="OAJ64038.1"/>
    </source>
</evidence>
<accession>A0A1A9ND20</accession>
<dbReference type="Proteomes" id="UP000078116">
    <property type="component" value="Unassembled WGS sequence"/>
</dbReference>
<proteinExistence type="predicted"/>
<keyword evidence="3" id="KW-1185">Reference proteome</keyword>
<gene>
    <name evidence="1" type="ORF">A6V36_01415</name>
    <name evidence="2" type="ORF">A6V37_00605</name>
</gene>
<evidence type="ECO:0000313" key="1">
    <source>
        <dbReference type="EMBL" id="OAJ60485.1"/>
    </source>
</evidence>
<comment type="caution">
    <text evidence="2">The sequence shown here is derived from an EMBL/GenBank/DDBJ whole genome shotgun (WGS) entry which is preliminary data.</text>
</comment>
<dbReference type="EMBL" id="LXKA01000110">
    <property type="protein sequence ID" value="OAJ64038.1"/>
    <property type="molecule type" value="Genomic_DNA"/>
</dbReference>
<dbReference type="Proteomes" id="UP000077961">
    <property type="component" value="Unassembled WGS sequence"/>
</dbReference>
<dbReference type="EMBL" id="LXJZ01000101">
    <property type="protein sequence ID" value="OAJ60485.1"/>
    <property type="molecule type" value="Genomic_DNA"/>
</dbReference>
<reference evidence="3 4" key="1">
    <citation type="submission" date="2016-04" db="EMBL/GenBank/DDBJ databases">
        <title>Reclassification of Paraburkholderia panaciterrae (Farh et al. 2015) Dobritsa &amp; Samadpour 2016 as a later homotypic synonym of Paraburkholderia ginsengiterrae (Farh et al. 2015) Dobritsa &amp; Samadpour 2016.</title>
        <authorList>
            <person name="Dobritsa A.P."/>
            <person name="Kutumbaka K."/>
            <person name="Samadpour M."/>
        </authorList>
    </citation>
    <scope>NUCLEOTIDE SEQUENCE [LARGE SCALE GENOMIC DNA]</scope>
    <source>
        <strain evidence="2 4">DCY85</strain>
        <strain evidence="1 3">DCY85-1</strain>
    </source>
</reference>
<evidence type="ECO:0000313" key="3">
    <source>
        <dbReference type="Proteomes" id="UP000077961"/>
    </source>
</evidence>